<evidence type="ECO:0000313" key="5">
    <source>
        <dbReference type="EMBL" id="CAD8306087.1"/>
    </source>
</evidence>
<dbReference type="PROSITE" id="PS50088">
    <property type="entry name" value="ANK_REPEAT"/>
    <property type="match status" value="2"/>
</dbReference>
<dbReference type="Gene3D" id="1.25.40.20">
    <property type="entry name" value="Ankyrin repeat-containing domain"/>
    <property type="match status" value="1"/>
</dbReference>
<accession>A0A7R9VVB4</accession>
<evidence type="ECO:0000256" key="4">
    <source>
        <dbReference type="SAM" id="MobiDB-lite"/>
    </source>
</evidence>
<dbReference type="InterPro" id="IPR002110">
    <property type="entry name" value="Ankyrin_rpt"/>
</dbReference>
<protein>
    <submittedName>
        <fullName evidence="5">Uncharacterized protein</fullName>
    </submittedName>
</protein>
<proteinExistence type="predicted"/>
<organism evidence="5">
    <name type="scientific">Chlamydomonas euryale</name>
    <dbReference type="NCBI Taxonomy" id="1486919"/>
    <lineage>
        <taxon>Eukaryota</taxon>
        <taxon>Viridiplantae</taxon>
        <taxon>Chlorophyta</taxon>
        <taxon>core chlorophytes</taxon>
        <taxon>Chlorophyceae</taxon>
        <taxon>CS clade</taxon>
        <taxon>Chlamydomonadales</taxon>
        <taxon>Chlamydomonadaceae</taxon>
        <taxon>Chlamydomonas</taxon>
    </lineage>
</organism>
<dbReference type="InterPro" id="IPR036770">
    <property type="entry name" value="Ankyrin_rpt-contain_sf"/>
</dbReference>
<dbReference type="SUPFAM" id="SSF48403">
    <property type="entry name" value="Ankyrin repeat"/>
    <property type="match status" value="1"/>
</dbReference>
<dbReference type="EMBL" id="HBEC01039610">
    <property type="protein sequence ID" value="CAD8306087.1"/>
    <property type="molecule type" value="Transcribed_RNA"/>
</dbReference>
<gene>
    <name evidence="5" type="ORF">CEUR00632_LOCUS18416</name>
</gene>
<feature type="region of interest" description="Disordered" evidence="4">
    <location>
        <begin position="103"/>
        <end position="129"/>
    </location>
</feature>
<feature type="compositionally biased region" description="Low complexity" evidence="4">
    <location>
        <begin position="110"/>
        <end position="129"/>
    </location>
</feature>
<evidence type="ECO:0000256" key="2">
    <source>
        <dbReference type="ARBA" id="ARBA00023043"/>
    </source>
</evidence>
<keyword evidence="2 3" id="KW-0040">ANK repeat</keyword>
<dbReference type="PANTHER" id="PTHR24198">
    <property type="entry name" value="ANKYRIN REPEAT AND PROTEIN KINASE DOMAIN-CONTAINING PROTEIN"/>
    <property type="match status" value="1"/>
</dbReference>
<dbReference type="PROSITE" id="PS50297">
    <property type="entry name" value="ANK_REP_REGION"/>
    <property type="match status" value="1"/>
</dbReference>
<reference evidence="5" key="1">
    <citation type="submission" date="2021-01" db="EMBL/GenBank/DDBJ databases">
        <authorList>
            <person name="Corre E."/>
            <person name="Pelletier E."/>
            <person name="Niang G."/>
            <person name="Scheremetjew M."/>
            <person name="Finn R."/>
            <person name="Kale V."/>
            <person name="Holt S."/>
            <person name="Cochrane G."/>
            <person name="Meng A."/>
            <person name="Brown T."/>
            <person name="Cohen L."/>
        </authorList>
    </citation>
    <scope>NUCLEOTIDE SEQUENCE</scope>
    <source>
        <strain evidence="5">CCMP219</strain>
    </source>
</reference>
<feature type="repeat" description="ANK" evidence="3">
    <location>
        <begin position="62"/>
        <end position="97"/>
    </location>
</feature>
<feature type="repeat" description="ANK" evidence="3">
    <location>
        <begin position="23"/>
        <end position="45"/>
    </location>
</feature>
<dbReference type="Pfam" id="PF12796">
    <property type="entry name" value="Ank_2"/>
    <property type="match status" value="1"/>
</dbReference>
<dbReference type="PANTHER" id="PTHR24198:SF165">
    <property type="entry name" value="ANKYRIN REPEAT-CONTAINING PROTEIN-RELATED"/>
    <property type="match status" value="1"/>
</dbReference>
<sequence>MGHVNVIEALIDYGADVKLSECNGRTPLHLAARGCHVDAMRALIESLSMREMDALVNATDMLGVTPVFLALQKGSVEGQAAFEFLMEHGAKYNTMSSRLKYDPEADLSAEKATAPGAAAPKPEPKAATT</sequence>
<evidence type="ECO:0000256" key="3">
    <source>
        <dbReference type="PROSITE-ProRule" id="PRU00023"/>
    </source>
</evidence>
<evidence type="ECO:0000256" key="1">
    <source>
        <dbReference type="ARBA" id="ARBA00022737"/>
    </source>
</evidence>
<dbReference type="AlphaFoldDB" id="A0A7R9VVB4"/>
<dbReference type="PRINTS" id="PR01415">
    <property type="entry name" value="ANKYRIN"/>
</dbReference>
<keyword evidence="1" id="KW-0677">Repeat</keyword>
<name>A0A7R9VVB4_9CHLO</name>